<dbReference type="PANTHER" id="PTHR42693:SF53">
    <property type="entry name" value="ENDO-4-O-SULFATASE"/>
    <property type="match status" value="1"/>
</dbReference>
<accession>A0A2G1VZR2</accession>
<dbReference type="GO" id="GO:0005975">
    <property type="term" value="P:carbohydrate metabolic process"/>
    <property type="evidence" value="ECO:0007669"/>
    <property type="project" value="InterPro"/>
</dbReference>
<dbReference type="InterPro" id="IPR025705">
    <property type="entry name" value="Beta_hexosaminidase_sua/sub"/>
</dbReference>
<feature type="active site" description="Proton donor" evidence="7">
    <location>
        <position position="784"/>
    </location>
</feature>
<dbReference type="GO" id="GO:0004563">
    <property type="term" value="F:beta-N-acetylhexosaminidase activity"/>
    <property type="evidence" value="ECO:0007669"/>
    <property type="project" value="InterPro"/>
</dbReference>
<dbReference type="PROSITE" id="PS00523">
    <property type="entry name" value="SULFATASE_1"/>
    <property type="match status" value="1"/>
</dbReference>
<keyword evidence="3" id="KW-0479">Metal-binding</keyword>
<evidence type="ECO:0000256" key="5">
    <source>
        <dbReference type="ARBA" id="ARBA00022837"/>
    </source>
</evidence>
<keyword evidence="5" id="KW-0106">Calcium</keyword>
<dbReference type="SUPFAM" id="SSF53649">
    <property type="entry name" value="Alkaline phosphatase-like"/>
    <property type="match status" value="1"/>
</dbReference>
<dbReference type="InterPro" id="IPR029018">
    <property type="entry name" value="Hex-like_dom2"/>
</dbReference>
<evidence type="ECO:0000256" key="6">
    <source>
        <dbReference type="ARBA" id="ARBA00023295"/>
    </source>
</evidence>
<protein>
    <submittedName>
        <fullName evidence="13">Uncharacterized protein</fullName>
    </submittedName>
</protein>
<dbReference type="InterPro" id="IPR024607">
    <property type="entry name" value="Sulfatase_CS"/>
</dbReference>
<feature type="domain" description="Beta-hexosaminidase bacterial type N-terminal" evidence="12">
    <location>
        <begin position="490"/>
        <end position="641"/>
    </location>
</feature>
<feature type="chain" id="PRO_5013908091" evidence="9">
    <location>
        <begin position="29"/>
        <end position="1244"/>
    </location>
</feature>
<sequence>MNRMTLTRNPAWLVVSLVCLFAPVLHTAAQSPHTPANTKPNIVLVMADDQGWGDVGYNGHPFVQTPEIDAMAKAGFVFDRFYAAAPVCSPTRASVMTGRNPIRSKVPNHGRYLRPQEQTIAESLKAAGYATGIFGKVHLGSGQPGSPCNPSGMGFDEWCVGLNFYDNDPYLSRNGKIEHRQGKGSVLAMDDAIDFVTKHSASDQPFFLTVWFPSPHDPHQEVPDGPPLYTGEKQAGYYREITLLDQQLGRLRKQLRDLKIEDNTILWYCSDNGGLNVETSGGREKKGSIYEGGLRVPGIIEWPARDLRGRTDVPAWTCDIYPTLLSMAGVDPDSTTGPTLPLDGIDITPIIAGESTSRDQPMGFWHQFQQGQLTYSDRILKAIMEKQQAGAPLPHNAHRMQKDVDEFPQFAETKTTGHAAWNDWPWKLHRINGKKFELYNLVDDPMEEHDLSGDPKQRDRLVRMQKELDQWMRSVVRSINGEDYQAAPKPVIVPTPVSMQLNSTAEAGMFDANSRILVRPSEAHSSLLLSHGNVVASELEILTSLRLPVISSTDKAKRNDIVLSCSATGGNDSEGNDTDRDGSSNAPTKEDVAENYRLTAGGNGIVIAAESFVGITHGTSSLLQLIDADTLSVPSVTIEDHPTASYRALMVDVARTPHSLGVIKDAVRLCRLYKMRYLQLHLTDNQHFTFPFAPIRDNLKGNHHYTTSELKDLVGYADARGVTIIPELDLPGHSSRLRESGYLSRGKNDADVASPENYDKIGKLIDAMIDVFQSSPYFHIGGDESGAGRKLVPFLAEVNKRVRARGRRLLVWEGFHGAPTDLIPATGDDRVIVMAWESSYNAPWDLLNNGYQIINASWKPTYLTGGYGGLIHPGSTGGKRFALKDIYRWNKDIFMHWEPGRPVFEDRGPMDPNLDDGEWSAEWIGKTDQILGGQMLYWEQYECSVLHFLMPRIPILAERLWNPESDHSFAEFQDRVAVAQQKTLPVLQPIEISPVAKDPSHPVVSLYQPYEGEQIKFTLRNRTKLDGQIRYSTGRWSGQLNSPNFHPVPNPDTMYDGPLTARGPFSVRAELVRGDSEPVDGHSWQFYNNWPNRVEVTEYNIGRRTPRKVPDLATLPDSKLLRKYEMPYLRGLMQNVAVRGQLTRTDLIAPASGKHTLELRTQSGHATLYFDQNQNGEFEDSEILIQDSPNDESGQKAEVILKQGERYRIRVDHATGMPRPVLILSIAGPDGKRTEISKYLQLPR</sequence>
<evidence type="ECO:0000256" key="9">
    <source>
        <dbReference type="SAM" id="SignalP"/>
    </source>
</evidence>
<keyword evidence="6" id="KW-0326">Glycosidase</keyword>
<dbReference type="Pfam" id="PF00728">
    <property type="entry name" value="Glyco_hydro_20"/>
    <property type="match status" value="2"/>
</dbReference>
<keyword evidence="14" id="KW-1185">Reference proteome</keyword>
<evidence type="ECO:0000259" key="11">
    <source>
        <dbReference type="Pfam" id="PF00884"/>
    </source>
</evidence>
<dbReference type="Gene3D" id="3.20.20.80">
    <property type="entry name" value="Glycosidases"/>
    <property type="match status" value="1"/>
</dbReference>
<feature type="domain" description="Sulfatase N-terminal" evidence="11">
    <location>
        <begin position="40"/>
        <end position="330"/>
    </location>
</feature>
<organism evidence="13 14">
    <name type="scientific">Rhodopirellula bahusiensis</name>
    <dbReference type="NCBI Taxonomy" id="2014065"/>
    <lineage>
        <taxon>Bacteria</taxon>
        <taxon>Pseudomonadati</taxon>
        <taxon>Planctomycetota</taxon>
        <taxon>Planctomycetia</taxon>
        <taxon>Pirellulales</taxon>
        <taxon>Pirellulaceae</taxon>
        <taxon>Rhodopirellula</taxon>
    </lineage>
</organism>
<feature type="signal peptide" evidence="9">
    <location>
        <begin position="1"/>
        <end position="28"/>
    </location>
</feature>
<evidence type="ECO:0000259" key="10">
    <source>
        <dbReference type="Pfam" id="PF00728"/>
    </source>
</evidence>
<dbReference type="GO" id="GO:0046872">
    <property type="term" value="F:metal ion binding"/>
    <property type="evidence" value="ECO:0007669"/>
    <property type="project" value="UniProtKB-KW"/>
</dbReference>
<feature type="region of interest" description="Disordered" evidence="8">
    <location>
        <begin position="565"/>
        <end position="591"/>
    </location>
</feature>
<comment type="caution">
    <text evidence="13">The sequence shown here is derived from an EMBL/GenBank/DDBJ whole genome shotgun (WGS) entry which is preliminary data.</text>
</comment>
<evidence type="ECO:0000259" key="12">
    <source>
        <dbReference type="Pfam" id="PF02838"/>
    </source>
</evidence>
<evidence type="ECO:0000313" key="14">
    <source>
        <dbReference type="Proteomes" id="UP000225740"/>
    </source>
</evidence>
<reference evidence="13 14" key="1">
    <citation type="submission" date="2017-06" db="EMBL/GenBank/DDBJ databases">
        <title>Description of Rhodopirellula bahusiensis sp. nov.</title>
        <authorList>
            <person name="Kizina J."/>
            <person name="Harder J."/>
        </authorList>
    </citation>
    <scope>NUCLEOTIDE SEQUENCE [LARGE SCALE GENOMIC DNA]</scope>
    <source>
        <strain evidence="13 14">SWK21</strain>
    </source>
</reference>
<evidence type="ECO:0000256" key="1">
    <source>
        <dbReference type="ARBA" id="ARBA00006285"/>
    </source>
</evidence>
<keyword evidence="4" id="KW-0378">Hydrolase</keyword>
<evidence type="ECO:0000256" key="7">
    <source>
        <dbReference type="PIRSR" id="PIRSR625705-1"/>
    </source>
</evidence>
<gene>
    <name evidence="13" type="ORF">CEE69_26815</name>
</gene>
<dbReference type="Proteomes" id="UP000225740">
    <property type="component" value="Unassembled WGS sequence"/>
</dbReference>
<dbReference type="InterPro" id="IPR017853">
    <property type="entry name" value="GH"/>
</dbReference>
<evidence type="ECO:0000256" key="3">
    <source>
        <dbReference type="ARBA" id="ARBA00022723"/>
    </source>
</evidence>
<dbReference type="Gene3D" id="3.30.1120.10">
    <property type="match status" value="1"/>
</dbReference>
<dbReference type="InterPro" id="IPR050738">
    <property type="entry name" value="Sulfatase"/>
</dbReference>
<comment type="similarity">
    <text evidence="2">Belongs to the sulfatase family.</text>
</comment>
<dbReference type="Gene3D" id="3.40.720.10">
    <property type="entry name" value="Alkaline Phosphatase, subunit A"/>
    <property type="match status" value="1"/>
</dbReference>
<dbReference type="InterPro" id="IPR017850">
    <property type="entry name" value="Alkaline_phosphatase_core_sf"/>
</dbReference>
<dbReference type="OrthoDB" id="229308at2"/>
<feature type="compositionally biased region" description="Basic and acidic residues" evidence="8">
    <location>
        <begin position="577"/>
        <end position="591"/>
    </location>
</feature>
<dbReference type="InterPro" id="IPR015882">
    <property type="entry name" value="HEX_bac_N"/>
</dbReference>
<dbReference type="EMBL" id="NIZW01000030">
    <property type="protein sequence ID" value="PHQ32235.1"/>
    <property type="molecule type" value="Genomic_DNA"/>
</dbReference>
<feature type="domain" description="Glycoside hydrolase family 20 catalytic" evidence="10">
    <location>
        <begin position="793"/>
        <end position="963"/>
    </location>
</feature>
<evidence type="ECO:0000256" key="8">
    <source>
        <dbReference type="SAM" id="MobiDB-lite"/>
    </source>
</evidence>
<dbReference type="GO" id="GO:0004065">
    <property type="term" value="F:arylsulfatase activity"/>
    <property type="evidence" value="ECO:0007669"/>
    <property type="project" value="TreeGrafter"/>
</dbReference>
<dbReference type="Pfam" id="PF02838">
    <property type="entry name" value="Glyco_hydro_20b"/>
    <property type="match status" value="1"/>
</dbReference>
<feature type="domain" description="Glycoside hydrolase family 20 catalytic" evidence="10">
    <location>
        <begin position="645"/>
        <end position="785"/>
    </location>
</feature>
<comment type="similarity">
    <text evidence="1">Belongs to the glycosyl hydrolase 20 family.</text>
</comment>
<evidence type="ECO:0000313" key="13">
    <source>
        <dbReference type="EMBL" id="PHQ32235.1"/>
    </source>
</evidence>
<dbReference type="SUPFAM" id="SSF51445">
    <property type="entry name" value="(Trans)glycosidases"/>
    <property type="match status" value="1"/>
</dbReference>
<dbReference type="InterPro" id="IPR015883">
    <property type="entry name" value="Glyco_hydro_20_cat"/>
</dbReference>
<evidence type="ECO:0000256" key="2">
    <source>
        <dbReference type="ARBA" id="ARBA00008779"/>
    </source>
</evidence>
<keyword evidence="9" id="KW-0732">Signal</keyword>
<dbReference type="Pfam" id="PF00884">
    <property type="entry name" value="Sulfatase"/>
    <property type="match status" value="1"/>
</dbReference>
<dbReference type="PANTHER" id="PTHR42693">
    <property type="entry name" value="ARYLSULFATASE FAMILY MEMBER"/>
    <property type="match status" value="1"/>
</dbReference>
<dbReference type="AlphaFoldDB" id="A0A2G1VZR2"/>
<dbReference type="Gene3D" id="3.30.379.10">
    <property type="entry name" value="Chitobiase/beta-hexosaminidase domain 2-like"/>
    <property type="match status" value="1"/>
</dbReference>
<dbReference type="SUPFAM" id="SSF55545">
    <property type="entry name" value="beta-N-acetylhexosaminidase-like domain"/>
    <property type="match status" value="1"/>
</dbReference>
<name>A0A2G1VZR2_9BACT</name>
<evidence type="ECO:0000256" key="4">
    <source>
        <dbReference type="ARBA" id="ARBA00022801"/>
    </source>
</evidence>
<dbReference type="PRINTS" id="PR00738">
    <property type="entry name" value="GLHYDRLASE20"/>
</dbReference>
<proteinExistence type="inferred from homology"/>
<dbReference type="InterPro" id="IPR000917">
    <property type="entry name" value="Sulfatase_N"/>
</dbReference>